<dbReference type="PANTHER" id="PTHR23513:SF6">
    <property type="entry name" value="MAJOR FACILITATOR SUPERFAMILY ASSOCIATED DOMAIN-CONTAINING PROTEIN"/>
    <property type="match status" value="1"/>
</dbReference>
<dbReference type="STRING" id="642780.SAMN04488570_3170"/>
<dbReference type="OrthoDB" id="145388at2"/>
<keyword evidence="3" id="KW-1003">Cell membrane</keyword>
<feature type="transmembrane region" description="Helical" evidence="7">
    <location>
        <begin position="93"/>
        <end position="120"/>
    </location>
</feature>
<dbReference type="Gene3D" id="1.20.1250.20">
    <property type="entry name" value="MFS general substrate transporter like domains"/>
    <property type="match status" value="1"/>
</dbReference>
<evidence type="ECO:0000256" key="6">
    <source>
        <dbReference type="ARBA" id="ARBA00023136"/>
    </source>
</evidence>
<dbReference type="Pfam" id="PF05977">
    <property type="entry name" value="MFS_3"/>
    <property type="match status" value="1"/>
</dbReference>
<dbReference type="CDD" id="cd06173">
    <property type="entry name" value="MFS_MefA_like"/>
    <property type="match status" value="1"/>
</dbReference>
<protein>
    <submittedName>
        <fullName evidence="8">Predicted arabinose efflux permease, MFS family</fullName>
    </submittedName>
</protein>
<sequence length="425" mass="42389">MPAAEPAAPGPRPGLGRGFRRLFGASATSNLSDGVLQAALPLLAASLTRDPVAVATVSALAFVPWLLFSLPAGTLVDRVDRRAAMAAANIGRAAALGLLAAAVVAGVATLPVLGAAAFVLGCAETVHDNAARALLPAVVERHQLERGNSLLATAESVGNQFAGAPVGAWLFAAAASLPLWSGAGGYAVAALLVLGVAVRRPAAPARATDAGATTAARPTLRAATAEGLRWLLHHRLLRSLMVLTSVQAMCHSLVQGVLVLYALEAVGLGERGFGVMLAAGGIGAVVGALASPYVTRTLGRTHAMGVTGVLSAAALLAMGLAPHPVVAVAGFATSAAAVSAFNVQVMSVRQALVPEVLFGRVQGAYRTVIWGGIPLGTLGGGALASVAGLPAVFVVSGVGGIAIGAGVWWLLHGHRADIEAGFATP</sequence>
<keyword evidence="4 7" id="KW-0812">Transmembrane</keyword>
<dbReference type="SUPFAM" id="SSF103473">
    <property type="entry name" value="MFS general substrate transporter"/>
    <property type="match status" value="1"/>
</dbReference>
<keyword evidence="6 7" id="KW-0472">Membrane</keyword>
<reference evidence="9" key="1">
    <citation type="submission" date="2016-10" db="EMBL/GenBank/DDBJ databases">
        <authorList>
            <person name="Varghese N."/>
            <person name="Submissions S."/>
        </authorList>
    </citation>
    <scope>NUCLEOTIDE SEQUENCE [LARGE SCALE GENOMIC DNA]</scope>
    <source>
        <strain evidence="9">DSM 22127</strain>
    </source>
</reference>
<feature type="transmembrane region" description="Helical" evidence="7">
    <location>
        <begin position="301"/>
        <end position="319"/>
    </location>
</feature>
<dbReference type="RefSeq" id="WP_091731618.1">
    <property type="nucleotide sequence ID" value="NZ_LT629757.1"/>
</dbReference>
<evidence type="ECO:0000256" key="5">
    <source>
        <dbReference type="ARBA" id="ARBA00022989"/>
    </source>
</evidence>
<evidence type="ECO:0000256" key="7">
    <source>
        <dbReference type="SAM" id="Phobius"/>
    </source>
</evidence>
<evidence type="ECO:0000256" key="2">
    <source>
        <dbReference type="ARBA" id="ARBA00022448"/>
    </source>
</evidence>
<dbReference type="AlphaFoldDB" id="A0A1H1WIK8"/>
<dbReference type="InterPro" id="IPR036259">
    <property type="entry name" value="MFS_trans_sf"/>
</dbReference>
<dbReference type="InterPro" id="IPR010290">
    <property type="entry name" value="TM_effector"/>
</dbReference>
<feature type="transmembrane region" description="Helical" evidence="7">
    <location>
        <begin position="391"/>
        <end position="411"/>
    </location>
</feature>
<evidence type="ECO:0000313" key="8">
    <source>
        <dbReference type="EMBL" id="SDS96935.1"/>
    </source>
</evidence>
<proteinExistence type="predicted"/>
<feature type="transmembrane region" description="Helical" evidence="7">
    <location>
        <begin position="275"/>
        <end position="294"/>
    </location>
</feature>
<feature type="transmembrane region" description="Helical" evidence="7">
    <location>
        <begin position="364"/>
        <end position="385"/>
    </location>
</feature>
<dbReference type="Proteomes" id="UP000198859">
    <property type="component" value="Chromosome I"/>
</dbReference>
<evidence type="ECO:0000256" key="3">
    <source>
        <dbReference type="ARBA" id="ARBA00022475"/>
    </source>
</evidence>
<gene>
    <name evidence="8" type="ORF">SAMN04488570_3170</name>
</gene>
<accession>A0A1H1WIK8</accession>
<feature type="transmembrane region" description="Helical" evidence="7">
    <location>
        <begin position="240"/>
        <end position="263"/>
    </location>
</feature>
<evidence type="ECO:0000256" key="4">
    <source>
        <dbReference type="ARBA" id="ARBA00022692"/>
    </source>
</evidence>
<keyword evidence="9" id="KW-1185">Reference proteome</keyword>
<comment type="subcellular location">
    <subcellularLocation>
        <location evidence="1">Cell membrane</location>
        <topology evidence="1">Multi-pass membrane protein</topology>
    </subcellularLocation>
</comment>
<keyword evidence="2" id="KW-0813">Transport</keyword>
<evidence type="ECO:0000313" key="9">
    <source>
        <dbReference type="Proteomes" id="UP000198859"/>
    </source>
</evidence>
<keyword evidence="5 7" id="KW-1133">Transmembrane helix</keyword>
<feature type="transmembrane region" description="Helical" evidence="7">
    <location>
        <begin position="179"/>
        <end position="198"/>
    </location>
</feature>
<name>A0A1H1WIK8_9ACTN</name>
<organism evidence="8 9">
    <name type="scientific">Nocardioides scoriae</name>
    <dbReference type="NCBI Taxonomy" id="642780"/>
    <lineage>
        <taxon>Bacteria</taxon>
        <taxon>Bacillati</taxon>
        <taxon>Actinomycetota</taxon>
        <taxon>Actinomycetes</taxon>
        <taxon>Propionibacteriales</taxon>
        <taxon>Nocardioidaceae</taxon>
        <taxon>Nocardioides</taxon>
    </lineage>
</organism>
<dbReference type="EMBL" id="LT629757">
    <property type="protein sequence ID" value="SDS96935.1"/>
    <property type="molecule type" value="Genomic_DNA"/>
</dbReference>
<evidence type="ECO:0000256" key="1">
    <source>
        <dbReference type="ARBA" id="ARBA00004651"/>
    </source>
</evidence>
<feature type="transmembrane region" description="Helical" evidence="7">
    <location>
        <begin position="325"/>
        <end position="343"/>
    </location>
</feature>
<feature type="transmembrane region" description="Helical" evidence="7">
    <location>
        <begin position="52"/>
        <end position="72"/>
    </location>
</feature>
<dbReference type="PANTHER" id="PTHR23513">
    <property type="entry name" value="INTEGRAL MEMBRANE EFFLUX PROTEIN-RELATED"/>
    <property type="match status" value="1"/>
</dbReference>
<dbReference type="GO" id="GO:0005886">
    <property type="term" value="C:plasma membrane"/>
    <property type="evidence" value="ECO:0007669"/>
    <property type="project" value="UniProtKB-SubCell"/>
</dbReference>